<evidence type="ECO:0000256" key="1">
    <source>
        <dbReference type="SAM" id="Phobius"/>
    </source>
</evidence>
<gene>
    <name evidence="2" type="ORF">QQ020_09075</name>
</gene>
<feature type="transmembrane region" description="Helical" evidence="1">
    <location>
        <begin position="30"/>
        <end position="54"/>
    </location>
</feature>
<dbReference type="EMBL" id="JAUJEB010000001">
    <property type="protein sequence ID" value="MDN5212202.1"/>
    <property type="molecule type" value="Genomic_DNA"/>
</dbReference>
<name>A0ABT8L362_9BACT</name>
<keyword evidence="1" id="KW-0472">Membrane</keyword>
<keyword evidence="1" id="KW-1133">Transmembrane helix</keyword>
<comment type="caution">
    <text evidence="2">The sequence shown here is derived from an EMBL/GenBank/DDBJ whole genome shotgun (WGS) entry which is preliminary data.</text>
</comment>
<evidence type="ECO:0008006" key="4">
    <source>
        <dbReference type="Google" id="ProtNLM"/>
    </source>
</evidence>
<keyword evidence="1" id="KW-0812">Transmembrane</keyword>
<organism evidence="2 3">
    <name type="scientific">Agaribacillus aureus</name>
    <dbReference type="NCBI Taxonomy" id="3051825"/>
    <lineage>
        <taxon>Bacteria</taxon>
        <taxon>Pseudomonadati</taxon>
        <taxon>Bacteroidota</taxon>
        <taxon>Cytophagia</taxon>
        <taxon>Cytophagales</taxon>
        <taxon>Splendidivirgaceae</taxon>
        <taxon>Agaribacillus</taxon>
    </lineage>
</organism>
<evidence type="ECO:0000313" key="3">
    <source>
        <dbReference type="Proteomes" id="UP001172083"/>
    </source>
</evidence>
<dbReference type="RefSeq" id="WP_346757524.1">
    <property type="nucleotide sequence ID" value="NZ_JAUJEB010000001.1"/>
</dbReference>
<sequence>MFSLLTFLAVDFALLIYLYLKISGQPDNPFYLQLLIIVLGLVAITILWKIVGAYKIISIQKKKIAVRYPFKFGSFQSDLNKLVYWRETVIKTNNTLFKELKMKFEPNKAVKISMQENTNYDRVIAFLKKNAPGKEQK</sequence>
<keyword evidence="3" id="KW-1185">Reference proteome</keyword>
<reference evidence="2" key="1">
    <citation type="submission" date="2023-06" db="EMBL/GenBank/DDBJ databases">
        <title>Genomic of Agaribacillus aureum.</title>
        <authorList>
            <person name="Wang G."/>
        </authorList>
    </citation>
    <scope>NUCLEOTIDE SEQUENCE</scope>
    <source>
        <strain evidence="2">BMA12</strain>
    </source>
</reference>
<dbReference type="Proteomes" id="UP001172083">
    <property type="component" value="Unassembled WGS sequence"/>
</dbReference>
<proteinExistence type="predicted"/>
<accession>A0ABT8L362</accession>
<protein>
    <recommendedName>
        <fullName evidence="4">PH domain-containing protein</fullName>
    </recommendedName>
</protein>
<evidence type="ECO:0000313" key="2">
    <source>
        <dbReference type="EMBL" id="MDN5212202.1"/>
    </source>
</evidence>